<protein>
    <submittedName>
        <fullName evidence="7">ABC transporter substrate-binding protein</fullName>
    </submittedName>
</protein>
<dbReference type="PANTHER" id="PTHR35936">
    <property type="entry name" value="MEMBRANE-BOUND LYTIC MUREIN TRANSGLYCOSYLASE F"/>
    <property type="match status" value="1"/>
</dbReference>
<evidence type="ECO:0000313" key="9">
    <source>
        <dbReference type="Proteomes" id="UP000467201"/>
    </source>
</evidence>
<reference evidence="6 9" key="2">
    <citation type="journal article" date="2019" name="Emerg. Microbes Infect.">
        <title>Comprehensive subspecies identification of 175 nontuberculous mycobacteria species based on 7547 genomic profiles.</title>
        <authorList>
            <person name="Matsumoto Y."/>
            <person name="Kinjo T."/>
            <person name="Motooka D."/>
            <person name="Nabeya D."/>
            <person name="Jung N."/>
            <person name="Uechi K."/>
            <person name="Horii T."/>
            <person name="Iida T."/>
            <person name="Fujita J."/>
            <person name="Nakamura S."/>
        </authorList>
    </citation>
    <scope>NUCLEOTIDE SEQUENCE [LARGE SCALE GENOMIC DNA]</scope>
    <source>
        <strain evidence="6 9">JCM 12405</strain>
    </source>
</reference>
<dbReference type="SUPFAM" id="SSF53850">
    <property type="entry name" value="Periplasmic binding protein-like II"/>
    <property type="match status" value="1"/>
</dbReference>
<dbReference type="OrthoDB" id="9814902at2"/>
<comment type="similarity">
    <text evidence="2 4">Belongs to the bacterial solute-binding protein 3 family.</text>
</comment>
<reference evidence="6" key="3">
    <citation type="submission" date="2020-02" db="EMBL/GenBank/DDBJ databases">
        <authorList>
            <person name="Matsumoto Y."/>
            <person name="Motooka D."/>
            <person name="Nakamura S."/>
        </authorList>
    </citation>
    <scope>NUCLEOTIDE SEQUENCE</scope>
    <source>
        <strain evidence="6">JCM 12405</strain>
    </source>
</reference>
<evidence type="ECO:0000256" key="3">
    <source>
        <dbReference type="ARBA" id="ARBA00022729"/>
    </source>
</evidence>
<dbReference type="Proteomes" id="UP000467201">
    <property type="component" value="Chromosome"/>
</dbReference>
<dbReference type="GO" id="GO:0030313">
    <property type="term" value="C:cell envelope"/>
    <property type="evidence" value="ECO:0007669"/>
    <property type="project" value="UniProtKB-SubCell"/>
</dbReference>
<evidence type="ECO:0000256" key="1">
    <source>
        <dbReference type="ARBA" id="ARBA00004196"/>
    </source>
</evidence>
<dbReference type="PANTHER" id="PTHR35936:SF17">
    <property type="entry name" value="ARGININE-BINDING EXTRACELLULAR PROTEIN ARTP"/>
    <property type="match status" value="1"/>
</dbReference>
<dbReference type="Gene3D" id="3.40.190.10">
    <property type="entry name" value="Periplasmic binding protein-like II"/>
    <property type="match status" value="2"/>
</dbReference>
<dbReference type="SMART" id="SM00062">
    <property type="entry name" value="PBPb"/>
    <property type="match status" value="1"/>
</dbReference>
<dbReference type="Pfam" id="PF00497">
    <property type="entry name" value="SBP_bac_3"/>
    <property type="match status" value="1"/>
</dbReference>
<sequence length="231" mass="24245">MGTLRVGVMVLSPPFAGMDGEAGLDVDLMTAVAEAIGETVQFVPSDGATAFDALAAGDLDCIAGVTVTDGRQRHAAFAPPYLITGQALAVDTARLPGVHGTEDLEGLTIAVQRDNPSRQVAESLVEQGRAAKLKPYDDLPTALSDLSIGRCDAVMALAPTLTELTKRLPAVDVVQKGLSVENIAIAVAGHDRQLLSRISVAQAELEDAGTLQQIRRTWLGNPYADQRLGVH</sequence>
<keyword evidence="8" id="KW-1185">Reference proteome</keyword>
<dbReference type="Proteomes" id="UP000193564">
    <property type="component" value="Unassembled WGS sequence"/>
</dbReference>
<dbReference type="InterPro" id="IPR018313">
    <property type="entry name" value="SBP_3_CS"/>
</dbReference>
<keyword evidence="3" id="KW-0732">Signal</keyword>
<gene>
    <name evidence="7" type="ORF">AWC01_12725</name>
    <name evidence="6" type="ORF">MDOR_16810</name>
</gene>
<dbReference type="InterPro" id="IPR001638">
    <property type="entry name" value="Solute-binding_3/MltF_N"/>
</dbReference>
<evidence type="ECO:0000313" key="6">
    <source>
        <dbReference type="EMBL" id="BBZ07512.1"/>
    </source>
</evidence>
<comment type="subcellular location">
    <subcellularLocation>
        <location evidence="1">Cell envelope</location>
    </subcellularLocation>
</comment>
<dbReference type="KEGG" id="mdr:MDOR_16810"/>
<evidence type="ECO:0000313" key="8">
    <source>
        <dbReference type="Proteomes" id="UP000193564"/>
    </source>
</evidence>
<dbReference type="RefSeq" id="WP_085191488.1">
    <property type="nucleotide sequence ID" value="NZ_AP022605.1"/>
</dbReference>
<organism evidence="7 8">
    <name type="scientific">Mycolicibacterium doricum</name>
    <dbReference type="NCBI Taxonomy" id="126673"/>
    <lineage>
        <taxon>Bacteria</taxon>
        <taxon>Bacillati</taxon>
        <taxon>Actinomycetota</taxon>
        <taxon>Actinomycetes</taxon>
        <taxon>Mycobacteriales</taxon>
        <taxon>Mycobacteriaceae</taxon>
        <taxon>Mycolicibacterium</taxon>
    </lineage>
</organism>
<evidence type="ECO:0000256" key="2">
    <source>
        <dbReference type="ARBA" id="ARBA00010333"/>
    </source>
</evidence>
<dbReference type="STRING" id="126673.AWC01_12725"/>
<evidence type="ECO:0000259" key="5">
    <source>
        <dbReference type="SMART" id="SM00062"/>
    </source>
</evidence>
<dbReference type="AlphaFoldDB" id="A0A1X1T4D3"/>
<name>A0A1X1T4D3_9MYCO</name>
<proteinExistence type="inferred from homology"/>
<dbReference type="CDD" id="cd13530">
    <property type="entry name" value="PBP2_peptides_like"/>
    <property type="match status" value="1"/>
</dbReference>
<dbReference type="EMBL" id="AP022605">
    <property type="protein sequence ID" value="BBZ07512.1"/>
    <property type="molecule type" value="Genomic_DNA"/>
</dbReference>
<evidence type="ECO:0000256" key="4">
    <source>
        <dbReference type="RuleBase" id="RU003744"/>
    </source>
</evidence>
<reference evidence="7 8" key="1">
    <citation type="submission" date="2016-01" db="EMBL/GenBank/DDBJ databases">
        <title>The new phylogeny of the genus Mycobacterium.</title>
        <authorList>
            <person name="Tarcisio F."/>
            <person name="Conor M."/>
            <person name="Antonella G."/>
            <person name="Elisabetta G."/>
            <person name="Giulia F.S."/>
            <person name="Sara T."/>
            <person name="Anna F."/>
            <person name="Clotilde B."/>
            <person name="Roberto B."/>
            <person name="Veronica D.S."/>
            <person name="Fabio R."/>
            <person name="Monica P."/>
            <person name="Olivier J."/>
            <person name="Enrico T."/>
            <person name="Nicola S."/>
        </authorList>
    </citation>
    <scope>NUCLEOTIDE SEQUENCE [LARGE SCALE GENOMIC DNA]</scope>
    <source>
        <strain evidence="7 8">DSM 44339</strain>
    </source>
</reference>
<dbReference type="PROSITE" id="PS01039">
    <property type="entry name" value="SBP_BACTERIAL_3"/>
    <property type="match status" value="1"/>
</dbReference>
<accession>A0A1X1T4D3</accession>
<dbReference type="EMBL" id="LQOS01000033">
    <property type="protein sequence ID" value="ORV39446.1"/>
    <property type="molecule type" value="Genomic_DNA"/>
</dbReference>
<feature type="domain" description="Solute-binding protein family 3/N-terminal" evidence="5">
    <location>
        <begin position="3"/>
        <end position="222"/>
    </location>
</feature>
<evidence type="ECO:0000313" key="7">
    <source>
        <dbReference type="EMBL" id="ORV39446.1"/>
    </source>
</evidence>